<feature type="domain" description="SEFIR" evidence="27">
    <location>
        <begin position="471"/>
        <end position="607"/>
    </location>
</feature>
<evidence type="ECO:0000256" key="20">
    <source>
        <dbReference type="ARBA" id="ARBA00069307"/>
    </source>
</evidence>
<dbReference type="GO" id="GO:0003756">
    <property type="term" value="F:protein disulfide isomerase activity"/>
    <property type="evidence" value="ECO:0007669"/>
    <property type="project" value="UniProtKB-EC"/>
</dbReference>
<dbReference type="InterPro" id="IPR039465">
    <property type="entry name" value="IL-17_rcpt-like"/>
</dbReference>
<feature type="domain" description="EGF-like" evidence="26">
    <location>
        <begin position="1819"/>
        <end position="1859"/>
    </location>
</feature>
<keyword evidence="12 23" id="KW-1015">Disulfide bond</keyword>
<dbReference type="CDD" id="cd00054">
    <property type="entry name" value="EGF_CA"/>
    <property type="match status" value="1"/>
</dbReference>
<accession>A0AAW0HB33</accession>
<evidence type="ECO:0000256" key="7">
    <source>
        <dbReference type="ARBA" id="ARBA00022692"/>
    </source>
</evidence>
<feature type="transmembrane region" description="Helical" evidence="25">
    <location>
        <begin position="2053"/>
        <end position="2071"/>
    </location>
</feature>
<evidence type="ECO:0000256" key="18">
    <source>
        <dbReference type="ARBA" id="ARBA00062086"/>
    </source>
</evidence>
<keyword evidence="14" id="KW-0325">Glycoprotein</keyword>
<dbReference type="InterPro" id="IPR000152">
    <property type="entry name" value="EGF-type_Asp/Asn_hydroxyl_site"/>
</dbReference>
<dbReference type="GO" id="GO:0005886">
    <property type="term" value="C:plasma membrane"/>
    <property type="evidence" value="ECO:0007669"/>
    <property type="project" value="UniProtKB-SubCell"/>
</dbReference>
<dbReference type="GO" id="GO:0005509">
    <property type="term" value="F:calcium ion binding"/>
    <property type="evidence" value="ECO:0007669"/>
    <property type="project" value="InterPro"/>
</dbReference>
<keyword evidence="7 25" id="KW-0812">Transmembrane</keyword>
<dbReference type="PROSITE" id="PS50026">
    <property type="entry name" value="EGF_3"/>
    <property type="match status" value="2"/>
</dbReference>
<keyword evidence="15" id="KW-0395">Inflammatory response</keyword>
<dbReference type="PANTHER" id="PTHR15583">
    <property type="entry name" value="INTERLEUKIN-17 RECEPTOR"/>
    <property type="match status" value="1"/>
</dbReference>
<evidence type="ECO:0000256" key="6">
    <source>
        <dbReference type="ARBA" id="ARBA00022536"/>
    </source>
</evidence>
<dbReference type="GO" id="GO:0030368">
    <property type="term" value="F:interleukin-17 receptor activity"/>
    <property type="evidence" value="ECO:0007669"/>
    <property type="project" value="InterPro"/>
</dbReference>
<evidence type="ECO:0000256" key="14">
    <source>
        <dbReference type="ARBA" id="ARBA00023180"/>
    </source>
</evidence>
<feature type="domain" description="EGF-like" evidence="26">
    <location>
        <begin position="1971"/>
        <end position="2008"/>
    </location>
</feature>
<proteinExistence type="inferred from homology"/>
<dbReference type="Pfam" id="PF08357">
    <property type="entry name" value="SEFIR"/>
    <property type="match status" value="2"/>
</dbReference>
<comment type="subunit">
    <text evidence="18">Homodimer; disulfide-linked. Heterodimer with IL17RA. Heterodimerization with IL17RA is independent of the cytoplasmic tail. Associates with non-glycosylated IL17RA constitutively. Binding of IL17A and IL17F induces association with glycosylated IL17RA. Forms complexes with 2:1 binding stoichiometry: two receptor chains for one interleukin molecule. IL17A homodimer preferentially drives the formation of IL17RA-IL17RC heterodimeric receptor complex, whereas IL17F homodimer forms predominantly complexes with IL17RC homodimer. IL17A-IL17F forms complexes with IL17RA-IL17RC, but with lower affinity when compared to IL17A homodimer. IL17RC chain cannot distinguish between IL17A and IL17F molecules, potentially enabling the formation of topologically distinct complexes. Interacts (through SEFIR domain and extended downstream region) with TRAF3IP2/ACT1 (phosphorylated).</text>
</comment>
<dbReference type="InterPro" id="IPR027841">
    <property type="entry name" value="IL-17_rcpt_C/E_N"/>
</dbReference>
<dbReference type="Pfam" id="PF07645">
    <property type="entry name" value="EGF_CA"/>
    <property type="match status" value="1"/>
</dbReference>
<dbReference type="PROSITE" id="PS01248">
    <property type="entry name" value="EGF_LAM_1"/>
    <property type="match status" value="1"/>
</dbReference>
<evidence type="ECO:0000313" key="28">
    <source>
        <dbReference type="EMBL" id="KAK7798252.1"/>
    </source>
</evidence>
<feature type="region of interest" description="Disordered" evidence="24">
    <location>
        <begin position="761"/>
        <end position="791"/>
    </location>
</feature>
<evidence type="ECO:0000313" key="29">
    <source>
        <dbReference type="Proteomes" id="UP001488838"/>
    </source>
</evidence>
<comment type="caution">
    <text evidence="23">Lacks conserved residue(s) required for the propagation of feature annotation.</text>
</comment>
<dbReference type="InterPro" id="IPR000742">
    <property type="entry name" value="EGF"/>
</dbReference>
<evidence type="ECO:0000256" key="25">
    <source>
        <dbReference type="SAM" id="Phobius"/>
    </source>
</evidence>
<evidence type="ECO:0000256" key="10">
    <source>
        <dbReference type="ARBA" id="ARBA00022989"/>
    </source>
</evidence>
<keyword evidence="6 23" id="KW-0245">EGF-like domain</keyword>
<keyword evidence="17" id="KW-0676">Redox-active center</keyword>
<dbReference type="InterPro" id="IPR018097">
    <property type="entry name" value="EGF_Ca-bd_CS"/>
</dbReference>
<keyword evidence="13" id="KW-0675">Receptor</keyword>
<evidence type="ECO:0000256" key="17">
    <source>
        <dbReference type="ARBA" id="ARBA00023284"/>
    </source>
</evidence>
<keyword evidence="16" id="KW-0413">Isomerase</keyword>
<dbReference type="EMBL" id="JBBHLL010000716">
    <property type="protein sequence ID" value="KAK7798252.1"/>
    <property type="molecule type" value="Genomic_DNA"/>
</dbReference>
<dbReference type="InterPro" id="IPR001881">
    <property type="entry name" value="EGF-like_Ca-bd_dom"/>
</dbReference>
<evidence type="ECO:0000256" key="1">
    <source>
        <dbReference type="ARBA" id="ARBA00001182"/>
    </source>
</evidence>
<sequence length="2086" mass="227900">GQALLPSCRQQSHGLCVPILQKLMGSSRLAALFLPLLLLLFSLSVSAEIDCPYLPRWISRCLLALRVLMSRPSGLQWGWFPLLVKKSKSPLMFEFYWRHRTPASSQRKLLGSLSLSQEGHRISSPFPAISHRGSRSKRTQPLDTGGVEHLPRAGSQKRGGPEFSFALLPEAQAIRVTLPPGPEASVRLCYQWALECEDMSSPFDTQKIVSGGHTADLPYEFLLPCMCIEASYLQEDTVRRKKCPFQHWPEAYGSDFWKSVHFTDYSQHSQMAMALTLRCPLKLEASLCQRQDPLMPCEALPNATAQESEGWYVLGNVDLHPQLCFKFSFENSSHVECPHQSGSAPSWTVSMDTQGQQLTLHFSSRTYATFSAAWSDPGLGLDTLMPPVYSISQTQGSVPVTLDLVIPFLKPGSCILVWRSDVQFAWKHLLCPYVSHRHLGLLVLALLGLTTLLGVVLVLFCRRLLPGPGQARPILLLHAADSEAQRRLVGALAELLRTALGGGRDVIVDLWEGTHVARIGPLPWLWAARERVVREQGTVLLLWNCAGPSPAGSGDSQTASLRTLLCAAPHRLLLAYFSRLCAKGDIPRPLRTLPRYRLFRDLPRLLRALDARPATLATTWSHLGAKQCLQSRLELCHRLELAAKVDYQSSTDHPCGSSCPAYPSVSSLSLGQAVGRSPLSGALWYQLTVFRAPVLRGSLSLRSREVYEERKCLVKGNPVGQWGPGSYRKWRHLSCHKPACHKSGVFSVLCCLPRAPPSQVSVKEEEERPPPQSKATAPKPGVGGRDRTGWGGNSLLGVKPKALQLKLGPESGLRVGKDTGLVGSRGGVSAPPWGGRTGPQAWVLCSTWKMPMSWFLLSLALGRSPVVVSLERLVEPHDTARCSLGLSCHLWDGDVLCLPGSIESAPGPVLVPTCLQTELVLRCPQETDCALCVRVVVHLAVHGGWEEPEEGENSDLELQEPRNGEESVGPAAVFCQGLSHGLADPCLLPTASLLAQVVLSFQAYPTTRCALLEIQVPAVLVQPGQSVGSAVFDCFEAGLGAEVRIWSYTQPRYQKELNVTQQLPALPWLNVSADGDSVHLVLDVSEEQNFGFLLYWDQVQGPLKPWRYKNLVRLLLQVHVHPVLTPILRICTGPQTITLNHTDLVPCLCIQVWPLEPDSVRTSFCPFREDPRAHRNLWHIARLQVLSPGRWQLNAPCPLPAKVALCWQAPDQVPCQPLVPPMLQENVTVNKPHEFPSVRGHPNLCVQVSSLEKVQFQECLWADSLGPFKDDMLLVEMKTGLDSTSVCALEPSGCTVLPSNASTRAAGLGEQLLQDFRTHQCEQALGPGVAVLPTLGRCTFLLSPSKKGSHERLAPPCPGFKGTASKGDSGLEWMEGRQVRAHPHGLALPTAAPRARTTLLLHSAEGEGYERLVGALASALSQLPLRVAVDLWSRRELSAHGALAWFHEQRRRTLQEDGMVVLLFSQAAVAQCQQWLQHQTVGPGPHDALASWLSCVLPDFLQGRAAGRYVGVYFDGLLHPDAVPAPFRAAPLFSLPSQLPGFLDAAPGAPGGPRTGWSEWPRPCGLPWTAATCNREPPGTIAKHGTRDPTLHSNKDQRCYPNRVALVPGQVQPGASSGWLAWDDAMAHGQPSLAVRRPRPPSCGVGEGCPFTEAVALRRLGPQLPGRGRMAPQPLRGLVPSLLWGLSLFLSLPGSVWLQPSSPPHSSPRAEPHPCHTCRALVDSFNKRTIRDNFGGGNTAWEEEKLSKYKDSETRLVEVLEDVCSKSDFECHRLLELSEELVEAWWFHKQQEAPDLFQWLCSDSLKLCCPSGTFGPSCLPCPGGTERPCGGYGQCEGEGTRGGSGHCACQVGYGGEACGQCGLGYFEAERNSSHLVCSACFGPCARCTGPEESHCLQCKKGWALHHLKCVDIDECGTEEATCGADQFCVNTEGSYECRDCAKACLGCMGAGPGRCKKCSRGYQQVGSKCLDVDECETVVCPGENEQCENTDGSYRCVCAEGYRQEDGVCVKEQIPEPAGFFAEMTEDELVVLQQMFFGVIICALATLAAKGDLVFTAIFIGAVAAMTGYWLSERSDRVLEGFIKGR</sequence>
<dbReference type="FunFam" id="3.40.50.11530:FF:000001">
    <property type="entry name" value="interleukin-17 receptor C isoform X1"/>
    <property type="match status" value="1"/>
</dbReference>
<keyword evidence="9" id="KW-0677">Repeat</keyword>
<gene>
    <name evidence="28" type="ORF">U0070_025688</name>
</gene>
<evidence type="ECO:0000256" key="24">
    <source>
        <dbReference type="SAM" id="MobiDB-lite"/>
    </source>
</evidence>
<evidence type="ECO:0000256" key="3">
    <source>
        <dbReference type="ARBA" id="ARBA00005897"/>
    </source>
</evidence>
<feature type="region of interest" description="Disordered" evidence="24">
    <location>
        <begin position="121"/>
        <end position="159"/>
    </location>
</feature>
<dbReference type="Gene3D" id="3.40.50.11530">
    <property type="match status" value="2"/>
</dbReference>
<evidence type="ECO:0000256" key="11">
    <source>
        <dbReference type="ARBA" id="ARBA00023136"/>
    </source>
</evidence>
<keyword evidence="8" id="KW-0732">Signal</keyword>
<feature type="non-terminal residue" evidence="28">
    <location>
        <position position="1"/>
    </location>
</feature>
<evidence type="ECO:0000256" key="22">
    <source>
        <dbReference type="ARBA" id="ARBA00079879"/>
    </source>
</evidence>
<dbReference type="PROSITE" id="PS51534">
    <property type="entry name" value="SEFIR"/>
    <property type="match status" value="2"/>
</dbReference>
<evidence type="ECO:0000256" key="9">
    <source>
        <dbReference type="ARBA" id="ARBA00022737"/>
    </source>
</evidence>
<dbReference type="PROSITE" id="PS00010">
    <property type="entry name" value="ASX_HYDROXYL"/>
    <property type="match status" value="1"/>
</dbReference>
<evidence type="ECO:0000256" key="23">
    <source>
        <dbReference type="PROSITE-ProRule" id="PRU00076"/>
    </source>
</evidence>
<dbReference type="SMART" id="SM00181">
    <property type="entry name" value="EGF"/>
    <property type="match status" value="3"/>
</dbReference>
<organism evidence="28 29">
    <name type="scientific">Myodes glareolus</name>
    <name type="common">Bank vole</name>
    <name type="synonym">Clethrionomys glareolus</name>
    <dbReference type="NCBI Taxonomy" id="447135"/>
    <lineage>
        <taxon>Eukaryota</taxon>
        <taxon>Metazoa</taxon>
        <taxon>Chordata</taxon>
        <taxon>Craniata</taxon>
        <taxon>Vertebrata</taxon>
        <taxon>Euteleostomi</taxon>
        <taxon>Mammalia</taxon>
        <taxon>Eutheria</taxon>
        <taxon>Euarchontoglires</taxon>
        <taxon>Glires</taxon>
        <taxon>Rodentia</taxon>
        <taxon>Myomorpha</taxon>
        <taxon>Muroidea</taxon>
        <taxon>Cricetidae</taxon>
        <taxon>Arvicolinae</taxon>
        <taxon>Myodes</taxon>
    </lineage>
</organism>
<evidence type="ECO:0000256" key="12">
    <source>
        <dbReference type="ARBA" id="ARBA00023157"/>
    </source>
</evidence>
<feature type="transmembrane region" description="Helical" evidence="25">
    <location>
        <begin position="2029"/>
        <end position="2048"/>
    </location>
</feature>
<dbReference type="SMART" id="SM00261">
    <property type="entry name" value="FU"/>
    <property type="match status" value="2"/>
</dbReference>
<dbReference type="GO" id="GO:0006954">
    <property type="term" value="P:inflammatory response"/>
    <property type="evidence" value="ECO:0007669"/>
    <property type="project" value="UniProtKB-KW"/>
</dbReference>
<dbReference type="InterPro" id="IPR002049">
    <property type="entry name" value="LE_dom"/>
</dbReference>
<reference evidence="28 29" key="1">
    <citation type="journal article" date="2023" name="bioRxiv">
        <title>Conserved and derived expression patterns and positive selection on dental genes reveal complex evolutionary context of ever-growing rodent molars.</title>
        <authorList>
            <person name="Calamari Z.T."/>
            <person name="Song A."/>
            <person name="Cohen E."/>
            <person name="Akter M."/>
            <person name="Roy R.D."/>
            <person name="Hallikas O."/>
            <person name="Christensen M.M."/>
            <person name="Li P."/>
            <person name="Marangoni P."/>
            <person name="Jernvall J."/>
            <person name="Klein O.D."/>
        </authorList>
    </citation>
    <scope>NUCLEOTIDE SEQUENCE [LARGE SCALE GENOMIC DNA]</scope>
    <source>
        <strain evidence="28">V071</strain>
    </source>
</reference>
<evidence type="ECO:0000256" key="15">
    <source>
        <dbReference type="ARBA" id="ARBA00023198"/>
    </source>
</evidence>
<dbReference type="Proteomes" id="UP001488838">
    <property type="component" value="Unassembled WGS sequence"/>
</dbReference>
<dbReference type="Gene3D" id="2.10.25.10">
    <property type="entry name" value="Laminin"/>
    <property type="match status" value="1"/>
</dbReference>
<protein>
    <recommendedName>
        <fullName evidence="20">Interleukin-17 receptor C</fullName>
        <ecNumber evidence="4">5.3.4.1</ecNumber>
    </recommendedName>
    <alternativeName>
        <fullName evidence="19">Interleukin-17 receptor E</fullName>
    </alternativeName>
    <alternativeName>
        <fullName evidence="22">Interleukin-17 receptor-like protein</fullName>
    </alternativeName>
    <alternativeName>
        <fullName evidence="21">ZcytoR14</fullName>
    </alternativeName>
</protein>
<evidence type="ECO:0000256" key="19">
    <source>
        <dbReference type="ARBA" id="ARBA00069303"/>
    </source>
</evidence>
<dbReference type="SMART" id="SM00179">
    <property type="entry name" value="EGF_CA"/>
    <property type="match status" value="2"/>
</dbReference>
<evidence type="ECO:0000256" key="21">
    <source>
        <dbReference type="ARBA" id="ARBA00078165"/>
    </source>
</evidence>
<comment type="subcellular location">
    <subcellularLocation>
        <location evidence="2">Cell membrane</location>
        <topology evidence="2">Single-pass type I membrane protein</topology>
    </subcellularLocation>
</comment>
<dbReference type="PROSITE" id="PS01187">
    <property type="entry name" value="EGF_CA"/>
    <property type="match status" value="2"/>
</dbReference>
<dbReference type="Pfam" id="PF15037">
    <property type="entry name" value="IL17_R_N"/>
    <property type="match status" value="2"/>
</dbReference>
<dbReference type="FunFam" id="3.40.50.11530:FF:000006">
    <property type="entry name" value="interleukin-17 receptor E isoform X2"/>
    <property type="match status" value="1"/>
</dbReference>
<dbReference type="InterPro" id="IPR006212">
    <property type="entry name" value="Furin_repeat"/>
</dbReference>
<feature type="transmembrane region" description="Helical" evidence="25">
    <location>
        <begin position="439"/>
        <end position="460"/>
    </location>
</feature>
<evidence type="ECO:0000256" key="5">
    <source>
        <dbReference type="ARBA" id="ARBA00022475"/>
    </source>
</evidence>
<dbReference type="SUPFAM" id="SSF57184">
    <property type="entry name" value="Growth factor receptor domain"/>
    <property type="match status" value="1"/>
</dbReference>
<dbReference type="InterPro" id="IPR049883">
    <property type="entry name" value="NOTCH1_EGF-like"/>
</dbReference>
<evidence type="ECO:0000256" key="16">
    <source>
        <dbReference type="ARBA" id="ARBA00023235"/>
    </source>
</evidence>
<evidence type="ECO:0000256" key="2">
    <source>
        <dbReference type="ARBA" id="ARBA00004251"/>
    </source>
</evidence>
<keyword evidence="5" id="KW-1003">Cell membrane</keyword>
<name>A0AAW0HB33_MYOGA</name>
<comment type="catalytic activity">
    <reaction evidence="1">
        <text>Catalyzes the rearrangement of -S-S- bonds in proteins.</text>
        <dbReference type="EC" id="5.3.4.1"/>
    </reaction>
</comment>
<evidence type="ECO:0000259" key="27">
    <source>
        <dbReference type="PROSITE" id="PS51534"/>
    </source>
</evidence>
<keyword evidence="10 25" id="KW-1133">Transmembrane helix</keyword>
<dbReference type="InterPro" id="IPR013568">
    <property type="entry name" value="SEFIR_dom"/>
</dbReference>
<evidence type="ECO:0000256" key="8">
    <source>
        <dbReference type="ARBA" id="ARBA00022729"/>
    </source>
</evidence>
<comment type="caution">
    <text evidence="28">The sequence shown here is derived from an EMBL/GenBank/DDBJ whole genome shotgun (WGS) entry which is preliminary data.</text>
</comment>
<comment type="similarity">
    <text evidence="3">Belongs to the CRELD family.</text>
</comment>
<dbReference type="PROSITE" id="PS00022">
    <property type="entry name" value="EGF_1"/>
    <property type="match status" value="1"/>
</dbReference>
<feature type="domain" description="SEFIR" evidence="27">
    <location>
        <begin position="1395"/>
        <end position="1544"/>
    </location>
</feature>
<keyword evidence="11 25" id="KW-0472">Membrane</keyword>
<evidence type="ECO:0000256" key="13">
    <source>
        <dbReference type="ARBA" id="ARBA00023170"/>
    </source>
</evidence>
<dbReference type="Gene3D" id="2.90.20.10">
    <property type="entry name" value="Plasmodium vivax P25 domain"/>
    <property type="match status" value="1"/>
</dbReference>
<dbReference type="InterPro" id="IPR009030">
    <property type="entry name" value="Growth_fac_rcpt_cys_sf"/>
</dbReference>
<keyword evidence="29" id="KW-1185">Reference proteome</keyword>
<dbReference type="CDD" id="cd00064">
    <property type="entry name" value="FU"/>
    <property type="match status" value="2"/>
</dbReference>
<evidence type="ECO:0000259" key="26">
    <source>
        <dbReference type="PROSITE" id="PS50026"/>
    </source>
</evidence>
<dbReference type="PANTHER" id="PTHR15583:SF12">
    <property type="entry name" value="INTERLEUKIN-17 RECEPTOR C"/>
    <property type="match status" value="1"/>
</dbReference>
<dbReference type="EC" id="5.3.4.1" evidence="4"/>
<feature type="disulfide bond" evidence="23">
    <location>
        <begin position="1849"/>
        <end position="1858"/>
    </location>
</feature>
<evidence type="ECO:0000256" key="4">
    <source>
        <dbReference type="ARBA" id="ARBA00012723"/>
    </source>
</evidence>